<comment type="caution">
    <text evidence="1">The sequence shown here is derived from an EMBL/GenBank/DDBJ whole genome shotgun (WGS) entry which is preliminary data.</text>
</comment>
<sequence length="150" mass="16288">MAYRSRTRRSGTGAVPAGARFAAVVAASLLTTGCGALNGVVNDPVGERWESRTGLPSCGEVSLEQGEEMGKRAAREIACLRRALGNSEGAELEATYPTTEGDLIREYYRLTPSGRLEVYTDGTDDRHSDGTWSFTECHTPEWLPEISCDR</sequence>
<evidence type="ECO:0000313" key="1">
    <source>
        <dbReference type="EMBL" id="GAA2384918.1"/>
    </source>
</evidence>
<evidence type="ECO:0000313" key="2">
    <source>
        <dbReference type="Proteomes" id="UP001500058"/>
    </source>
</evidence>
<organism evidence="1 2">
    <name type="scientific">Streptomyces glaucosporus</name>
    <dbReference type="NCBI Taxonomy" id="284044"/>
    <lineage>
        <taxon>Bacteria</taxon>
        <taxon>Bacillati</taxon>
        <taxon>Actinomycetota</taxon>
        <taxon>Actinomycetes</taxon>
        <taxon>Kitasatosporales</taxon>
        <taxon>Streptomycetaceae</taxon>
        <taxon>Streptomyces</taxon>
    </lineage>
</organism>
<dbReference type="PROSITE" id="PS51257">
    <property type="entry name" value="PROKAR_LIPOPROTEIN"/>
    <property type="match status" value="1"/>
</dbReference>
<name>A0ABN3HQG0_9ACTN</name>
<evidence type="ECO:0008006" key="3">
    <source>
        <dbReference type="Google" id="ProtNLM"/>
    </source>
</evidence>
<accession>A0ABN3HQG0</accession>
<dbReference type="Proteomes" id="UP001500058">
    <property type="component" value="Unassembled WGS sequence"/>
</dbReference>
<dbReference type="EMBL" id="BAAATJ010000001">
    <property type="protein sequence ID" value="GAA2384918.1"/>
    <property type="molecule type" value="Genomic_DNA"/>
</dbReference>
<dbReference type="RefSeq" id="WP_344629062.1">
    <property type="nucleotide sequence ID" value="NZ_BAAATJ010000001.1"/>
</dbReference>
<reference evidence="1 2" key="1">
    <citation type="journal article" date="2019" name="Int. J. Syst. Evol. Microbiol.">
        <title>The Global Catalogue of Microorganisms (GCM) 10K type strain sequencing project: providing services to taxonomists for standard genome sequencing and annotation.</title>
        <authorList>
            <consortium name="The Broad Institute Genomics Platform"/>
            <consortium name="The Broad Institute Genome Sequencing Center for Infectious Disease"/>
            <person name="Wu L."/>
            <person name="Ma J."/>
        </authorList>
    </citation>
    <scope>NUCLEOTIDE SEQUENCE [LARGE SCALE GENOMIC DNA]</scope>
    <source>
        <strain evidence="1 2">JCM 6921</strain>
    </source>
</reference>
<keyword evidence="2" id="KW-1185">Reference proteome</keyword>
<protein>
    <recommendedName>
        <fullName evidence="3">Lipoprotein</fullName>
    </recommendedName>
</protein>
<gene>
    <name evidence="1" type="ORF">GCM10010420_04100</name>
</gene>
<proteinExistence type="predicted"/>